<name>A0ABQ4GYH1_9ACTN</name>
<dbReference type="PROSITE" id="PS52050">
    <property type="entry name" value="WYL"/>
    <property type="match status" value="1"/>
</dbReference>
<dbReference type="PANTHER" id="PTHR34580:SF3">
    <property type="entry name" value="PROTEIN PAFB"/>
    <property type="match status" value="1"/>
</dbReference>
<dbReference type="EMBL" id="BOOF01000054">
    <property type="protein sequence ID" value="GIH66486.1"/>
    <property type="molecule type" value="Genomic_DNA"/>
</dbReference>
<evidence type="ECO:0000259" key="1">
    <source>
        <dbReference type="Pfam" id="PF13280"/>
    </source>
</evidence>
<dbReference type="PANTHER" id="PTHR34580">
    <property type="match status" value="1"/>
</dbReference>
<comment type="caution">
    <text evidence="2">The sequence shown here is derived from an EMBL/GenBank/DDBJ whole genome shotgun (WGS) entry which is preliminary data.</text>
</comment>
<evidence type="ECO:0000313" key="2">
    <source>
        <dbReference type="EMBL" id="GIH66486.1"/>
    </source>
</evidence>
<dbReference type="InterPro" id="IPR051534">
    <property type="entry name" value="CBASS_pafABC_assoc_protein"/>
</dbReference>
<evidence type="ECO:0000313" key="3">
    <source>
        <dbReference type="Proteomes" id="UP000660454"/>
    </source>
</evidence>
<feature type="domain" description="WYL" evidence="1">
    <location>
        <begin position="88"/>
        <end position="152"/>
    </location>
</feature>
<organism evidence="2 3">
    <name type="scientific">Microbispora siamensis</name>
    <dbReference type="NCBI Taxonomy" id="564413"/>
    <lineage>
        <taxon>Bacteria</taxon>
        <taxon>Bacillati</taxon>
        <taxon>Actinomycetota</taxon>
        <taxon>Actinomycetes</taxon>
        <taxon>Streptosporangiales</taxon>
        <taxon>Streptosporangiaceae</taxon>
        <taxon>Microbispora</taxon>
    </lineage>
</organism>
<dbReference type="InterPro" id="IPR026881">
    <property type="entry name" value="WYL_dom"/>
</dbReference>
<dbReference type="Pfam" id="PF13280">
    <property type="entry name" value="WYL"/>
    <property type="match status" value="1"/>
</dbReference>
<dbReference type="Proteomes" id="UP000660454">
    <property type="component" value="Unassembled WGS sequence"/>
</dbReference>
<protein>
    <recommendedName>
        <fullName evidence="1">WYL domain-containing protein</fullName>
    </recommendedName>
</protein>
<reference evidence="2 3" key="1">
    <citation type="submission" date="2021-01" db="EMBL/GenBank/DDBJ databases">
        <title>Whole genome shotgun sequence of Microbispora siamensis NBRC 104113.</title>
        <authorList>
            <person name="Komaki H."/>
            <person name="Tamura T."/>
        </authorList>
    </citation>
    <scope>NUCLEOTIDE SEQUENCE [LARGE SCALE GENOMIC DNA]</scope>
    <source>
        <strain evidence="2 3">NBRC 104113</strain>
    </source>
</reference>
<proteinExistence type="predicted"/>
<gene>
    <name evidence="2" type="ORF">Msi02_73030</name>
</gene>
<accession>A0ABQ4GYH1</accession>
<keyword evidence="3" id="KW-1185">Reference proteome</keyword>
<sequence length="181" mass="20555">MRARVRKNVSPRRYCRGMANVIRHSLTAEELAALALSLAHLGAGPQSVTARRGLRHAFEHLDLDDDVIATTLTTLTTPLPTDVARRARAVANAITARLVIRIQYHDAAGRMTVRDVEPVTCLVHGEFWYLVGWCRMRRSIRAFRFDRILAVEPTDLPARAHLPQRYLPFQRRSRTRRPSAA</sequence>